<keyword evidence="2" id="KW-1003">Cell membrane</keyword>
<feature type="transmembrane region" description="Helical" evidence="7">
    <location>
        <begin position="167"/>
        <end position="186"/>
    </location>
</feature>
<dbReference type="GO" id="GO:0005886">
    <property type="term" value="C:plasma membrane"/>
    <property type="evidence" value="ECO:0007669"/>
    <property type="project" value="UniProtKB-SubCell"/>
</dbReference>
<dbReference type="PANTHER" id="PTHR30482:SF17">
    <property type="entry name" value="ABC TRANSPORTER ATP-BINDING PROTEIN"/>
    <property type="match status" value="1"/>
</dbReference>
<feature type="transmembrane region" description="Helical" evidence="7">
    <location>
        <begin position="115"/>
        <end position="133"/>
    </location>
</feature>
<dbReference type="InterPro" id="IPR043428">
    <property type="entry name" value="LivM-like"/>
</dbReference>
<evidence type="ECO:0000256" key="7">
    <source>
        <dbReference type="SAM" id="Phobius"/>
    </source>
</evidence>
<evidence type="ECO:0000313" key="8">
    <source>
        <dbReference type="EMBL" id="SHK76218.1"/>
    </source>
</evidence>
<dbReference type="InterPro" id="IPR001851">
    <property type="entry name" value="ABC_transp_permease"/>
</dbReference>
<evidence type="ECO:0000256" key="2">
    <source>
        <dbReference type="ARBA" id="ARBA00022475"/>
    </source>
</evidence>
<keyword evidence="5 7" id="KW-0472">Membrane</keyword>
<dbReference type="EMBL" id="FQZZ01000009">
    <property type="protein sequence ID" value="SHK76218.1"/>
    <property type="molecule type" value="Genomic_DNA"/>
</dbReference>
<evidence type="ECO:0000256" key="4">
    <source>
        <dbReference type="ARBA" id="ARBA00022989"/>
    </source>
</evidence>
<feature type="transmembrane region" description="Helical" evidence="7">
    <location>
        <begin position="85"/>
        <end position="108"/>
    </location>
</feature>
<keyword evidence="3 7" id="KW-0812">Transmembrane</keyword>
<protein>
    <submittedName>
        <fullName evidence="8">Amino acid/amide ABC transporter membrane protein 2, HAAT family</fullName>
    </submittedName>
</protein>
<evidence type="ECO:0000256" key="1">
    <source>
        <dbReference type="ARBA" id="ARBA00004651"/>
    </source>
</evidence>
<dbReference type="PANTHER" id="PTHR30482">
    <property type="entry name" value="HIGH-AFFINITY BRANCHED-CHAIN AMINO ACID TRANSPORT SYSTEM PERMEASE"/>
    <property type="match status" value="1"/>
</dbReference>
<dbReference type="GO" id="GO:0015658">
    <property type="term" value="F:branched-chain amino acid transmembrane transporter activity"/>
    <property type="evidence" value="ECO:0007669"/>
    <property type="project" value="InterPro"/>
</dbReference>
<evidence type="ECO:0000256" key="3">
    <source>
        <dbReference type="ARBA" id="ARBA00022692"/>
    </source>
</evidence>
<dbReference type="CDD" id="cd06581">
    <property type="entry name" value="TM_PBP1_LivM_like"/>
    <property type="match status" value="1"/>
</dbReference>
<keyword evidence="4 7" id="KW-1133">Transmembrane helix</keyword>
<sequence>MIDYRVRFRTNLVIAACGLAAFAVVPFVANSGLLFLAGLVAINIVFGLSWNFLFSGVGLLSFGHAMFFAGGAYGMALITRHVPEMPFLLALVLGAACGGLIALVFGVVALRRASGVYFAVLTLAFSELIHILITKTTFLGRNDGLTGIPRPVIELGFGTLNLTSATAYYYFIIIAMTLVAVMMWCFQNAPAGRLLQAIRQDQMRTAFLGTPIQGWQLTAFVISGTVAAFCGAVMVPFTQIASPEIAYWTVSTQPILFTLLGGAGQFWGPAVGAILFGAIDYGTRTMHGLSEITVGVLLLAVVLIIPGGLLGLLKRRRAAASKSARSETAGERTSETEAGK</sequence>
<dbReference type="OrthoDB" id="9810505at2"/>
<feature type="transmembrane region" description="Helical" evidence="7">
    <location>
        <begin position="207"/>
        <end position="235"/>
    </location>
</feature>
<name>A0A1H0M0L8_9RHOB</name>
<feature type="transmembrane region" description="Helical" evidence="7">
    <location>
        <begin position="60"/>
        <end position="79"/>
    </location>
</feature>
<dbReference type="RefSeq" id="WP_149789317.1">
    <property type="nucleotide sequence ID" value="NZ_FNIO01000009.1"/>
</dbReference>
<organism evidence="8 9">
    <name type="scientific">Lutimaribacter pacificus</name>
    <dbReference type="NCBI Taxonomy" id="391948"/>
    <lineage>
        <taxon>Bacteria</taxon>
        <taxon>Pseudomonadati</taxon>
        <taxon>Pseudomonadota</taxon>
        <taxon>Alphaproteobacteria</taxon>
        <taxon>Rhodobacterales</taxon>
        <taxon>Roseobacteraceae</taxon>
        <taxon>Lutimaribacter</taxon>
    </lineage>
</organism>
<evidence type="ECO:0000256" key="6">
    <source>
        <dbReference type="SAM" id="MobiDB-lite"/>
    </source>
</evidence>
<feature type="region of interest" description="Disordered" evidence="6">
    <location>
        <begin position="320"/>
        <end position="340"/>
    </location>
</feature>
<keyword evidence="9" id="KW-1185">Reference proteome</keyword>
<dbReference type="Pfam" id="PF02653">
    <property type="entry name" value="BPD_transp_2"/>
    <property type="match status" value="1"/>
</dbReference>
<comment type="subcellular location">
    <subcellularLocation>
        <location evidence="1">Cell membrane</location>
        <topology evidence="1">Multi-pass membrane protein</topology>
    </subcellularLocation>
</comment>
<reference evidence="8 9" key="1">
    <citation type="submission" date="2016-11" db="EMBL/GenBank/DDBJ databases">
        <authorList>
            <person name="Varghese N."/>
            <person name="Submissions S."/>
        </authorList>
    </citation>
    <scope>NUCLEOTIDE SEQUENCE [LARGE SCALE GENOMIC DNA]</scope>
    <source>
        <strain evidence="8 9">DSM 29620</strain>
    </source>
</reference>
<proteinExistence type="predicted"/>
<evidence type="ECO:0000256" key="5">
    <source>
        <dbReference type="ARBA" id="ARBA00023136"/>
    </source>
</evidence>
<dbReference type="AlphaFoldDB" id="A0A1H0M0L8"/>
<evidence type="ECO:0000313" key="9">
    <source>
        <dbReference type="Proteomes" id="UP000324252"/>
    </source>
</evidence>
<feature type="transmembrane region" description="Helical" evidence="7">
    <location>
        <begin position="255"/>
        <end position="279"/>
    </location>
</feature>
<feature type="transmembrane region" description="Helical" evidence="7">
    <location>
        <begin position="291"/>
        <end position="313"/>
    </location>
</feature>
<dbReference type="Proteomes" id="UP000324252">
    <property type="component" value="Unassembled WGS sequence"/>
</dbReference>
<feature type="compositionally biased region" description="Basic and acidic residues" evidence="6">
    <location>
        <begin position="324"/>
        <end position="340"/>
    </location>
</feature>
<gene>
    <name evidence="8" type="ORF">SAMN05444142_1092</name>
</gene>
<accession>A0A1H0M0L8</accession>